<reference evidence="1" key="1">
    <citation type="submission" date="2023-05" db="EMBL/GenBank/DDBJ databases">
        <title>Nepenthes gracilis genome sequencing.</title>
        <authorList>
            <person name="Fukushima K."/>
        </authorList>
    </citation>
    <scope>NUCLEOTIDE SEQUENCE</scope>
    <source>
        <strain evidence="1">SING2019-196</strain>
    </source>
</reference>
<comment type="caution">
    <text evidence="1">The sequence shown here is derived from an EMBL/GenBank/DDBJ whole genome shotgun (WGS) entry which is preliminary data.</text>
</comment>
<gene>
    <name evidence="1" type="ORF">Nepgr_016429</name>
</gene>
<name>A0AAD3SNI8_NEPGR</name>
<evidence type="ECO:0000313" key="2">
    <source>
        <dbReference type="Proteomes" id="UP001279734"/>
    </source>
</evidence>
<sequence length="484" mass="52458">MSPVPDSEPGNSNAVGMGLHKGMQLGVVNLECSSQGTVGVSPLPPADAPETIQAPPFDSPCGVQSLPLPVPPECKLNLPTMDFQVSRPQLQHVDQTCSLGGFPAVVVDSNSSFSNSNGPNESHLEGPGCNAVRLCPIDLANYSLFWHCCHVVYCFMKLWMALSLVFWVSLRDGLLWYHFLMAEGESWSDQRLARAAFVGSFWWPTLSCCYCWRRFTASKQWIGERVLAVISPDYVFGECLMVLGKSPMQTKQLLMRFFADLDLAGCILQLFCSMVENMHGRAADMDKATGGAADCASAACRCELCFPEMLEALLGMGNIRPLAGIVVCSTGLMYNALWDAANFLASPEVGGLPCERLLVPTLVEGKIWSYLFHFHLVGLGCEFCTGGLLTSGGVLVLLIGLDADLVKLLPFPGAELGVVSGLNGEAMCFLAAVFQNFLLVNQPSALPWVDAFEVPLDCSRIRLLEEFEVDGGDAMLSIDWLGIC</sequence>
<dbReference type="AlphaFoldDB" id="A0AAD3SNI8"/>
<keyword evidence="2" id="KW-1185">Reference proteome</keyword>
<organism evidence="1 2">
    <name type="scientific">Nepenthes gracilis</name>
    <name type="common">Slender pitcher plant</name>
    <dbReference type="NCBI Taxonomy" id="150966"/>
    <lineage>
        <taxon>Eukaryota</taxon>
        <taxon>Viridiplantae</taxon>
        <taxon>Streptophyta</taxon>
        <taxon>Embryophyta</taxon>
        <taxon>Tracheophyta</taxon>
        <taxon>Spermatophyta</taxon>
        <taxon>Magnoliopsida</taxon>
        <taxon>eudicotyledons</taxon>
        <taxon>Gunneridae</taxon>
        <taxon>Pentapetalae</taxon>
        <taxon>Caryophyllales</taxon>
        <taxon>Nepenthaceae</taxon>
        <taxon>Nepenthes</taxon>
    </lineage>
</organism>
<accession>A0AAD3SNI8</accession>
<protein>
    <submittedName>
        <fullName evidence="1">Uncharacterized protein</fullName>
    </submittedName>
</protein>
<evidence type="ECO:0000313" key="1">
    <source>
        <dbReference type="EMBL" id="GMH14588.1"/>
    </source>
</evidence>
<dbReference type="Proteomes" id="UP001279734">
    <property type="component" value="Unassembled WGS sequence"/>
</dbReference>
<dbReference type="EMBL" id="BSYO01000014">
    <property type="protein sequence ID" value="GMH14588.1"/>
    <property type="molecule type" value="Genomic_DNA"/>
</dbReference>
<proteinExistence type="predicted"/>